<name>A0A345BWB0_9BACI</name>
<evidence type="ECO:0000256" key="3">
    <source>
        <dbReference type="ARBA" id="ARBA00022449"/>
    </source>
</evidence>
<dbReference type="InterPro" id="IPR004770">
    <property type="entry name" value="Na/H_antiport_NhaC"/>
</dbReference>
<evidence type="ECO:0000256" key="6">
    <source>
        <dbReference type="ARBA" id="ARBA00022989"/>
    </source>
</evidence>
<accession>A0A345BWB0</accession>
<dbReference type="GO" id="GO:0005886">
    <property type="term" value="C:plasma membrane"/>
    <property type="evidence" value="ECO:0007669"/>
    <property type="project" value="UniProtKB-SubCell"/>
</dbReference>
<dbReference type="AlphaFoldDB" id="A0A345BWB0"/>
<protein>
    <submittedName>
        <fullName evidence="11">Na+/H+ antiporter NhaC</fullName>
    </submittedName>
</protein>
<comment type="similarity">
    <text evidence="8">Belongs to the NhaC Na(+)/H(+) (TC 2.A.35) antiporter family.</text>
</comment>
<keyword evidence="2" id="KW-0813">Transport</keyword>
<evidence type="ECO:0000256" key="2">
    <source>
        <dbReference type="ARBA" id="ARBA00022448"/>
    </source>
</evidence>
<feature type="transmembrane region" description="Helical" evidence="9">
    <location>
        <begin position="238"/>
        <end position="257"/>
    </location>
</feature>
<feature type="transmembrane region" description="Helical" evidence="9">
    <location>
        <begin position="196"/>
        <end position="218"/>
    </location>
</feature>
<dbReference type="InterPro" id="IPR018461">
    <property type="entry name" value="Na/H_Antiport_NhaC-like_C"/>
</dbReference>
<feature type="transmembrane region" description="Helical" evidence="9">
    <location>
        <begin position="41"/>
        <end position="59"/>
    </location>
</feature>
<dbReference type="Proteomes" id="UP000252100">
    <property type="component" value="Chromosome"/>
</dbReference>
<evidence type="ECO:0000259" key="10">
    <source>
        <dbReference type="Pfam" id="PF03553"/>
    </source>
</evidence>
<dbReference type="InterPro" id="IPR052180">
    <property type="entry name" value="NhaC_Na-H+_Antiporter"/>
</dbReference>
<organism evidence="11 12">
    <name type="scientific">Salicibibacter kimchii</name>
    <dbReference type="NCBI Taxonomy" id="2099786"/>
    <lineage>
        <taxon>Bacteria</taxon>
        <taxon>Bacillati</taxon>
        <taxon>Bacillota</taxon>
        <taxon>Bacilli</taxon>
        <taxon>Bacillales</taxon>
        <taxon>Bacillaceae</taxon>
        <taxon>Salicibibacter</taxon>
    </lineage>
</organism>
<keyword evidence="6 9" id="KW-1133">Transmembrane helix</keyword>
<keyword evidence="12" id="KW-1185">Reference proteome</keyword>
<keyword evidence="7 9" id="KW-0472">Membrane</keyword>
<feature type="transmembrane region" description="Helical" evidence="9">
    <location>
        <begin position="12"/>
        <end position="35"/>
    </location>
</feature>
<evidence type="ECO:0000256" key="8">
    <source>
        <dbReference type="ARBA" id="ARBA00038435"/>
    </source>
</evidence>
<dbReference type="OrthoDB" id="9762978at2"/>
<dbReference type="PANTHER" id="PTHR33451">
    <property type="entry name" value="MALATE-2H(+)/NA(+)-LACTATE ANTIPORTER"/>
    <property type="match status" value="1"/>
</dbReference>
<evidence type="ECO:0000313" key="11">
    <source>
        <dbReference type="EMBL" id="AXF55241.1"/>
    </source>
</evidence>
<feature type="transmembrane region" description="Helical" evidence="9">
    <location>
        <begin position="313"/>
        <end position="336"/>
    </location>
</feature>
<feature type="transmembrane region" description="Helical" evidence="9">
    <location>
        <begin position="79"/>
        <end position="102"/>
    </location>
</feature>
<keyword evidence="4" id="KW-1003">Cell membrane</keyword>
<dbReference type="PANTHER" id="PTHR33451:SF3">
    <property type="entry name" value="MALATE-2H(+)_NA(+)-LACTATE ANTIPORTER"/>
    <property type="match status" value="1"/>
</dbReference>
<feature type="transmembrane region" description="Helical" evidence="9">
    <location>
        <begin position="108"/>
        <end position="128"/>
    </location>
</feature>
<evidence type="ECO:0000256" key="4">
    <source>
        <dbReference type="ARBA" id="ARBA00022475"/>
    </source>
</evidence>
<dbReference type="KEGG" id="rue:DT065_03875"/>
<evidence type="ECO:0000256" key="7">
    <source>
        <dbReference type="ARBA" id="ARBA00023136"/>
    </source>
</evidence>
<evidence type="ECO:0000313" key="12">
    <source>
        <dbReference type="Proteomes" id="UP000252100"/>
    </source>
</evidence>
<feature type="transmembrane region" description="Helical" evidence="9">
    <location>
        <begin position="356"/>
        <end position="380"/>
    </location>
</feature>
<dbReference type="NCBIfam" id="TIGR00931">
    <property type="entry name" value="antiport_nhaC"/>
    <property type="match status" value="1"/>
</dbReference>
<comment type="subcellular location">
    <subcellularLocation>
        <location evidence="1">Cell membrane</location>
        <topology evidence="1">Multi-pass membrane protein</topology>
    </subcellularLocation>
</comment>
<evidence type="ECO:0000256" key="9">
    <source>
        <dbReference type="SAM" id="Phobius"/>
    </source>
</evidence>
<keyword evidence="3" id="KW-0050">Antiport</keyword>
<keyword evidence="5 9" id="KW-0812">Transmembrane</keyword>
<dbReference type="EMBL" id="CP031092">
    <property type="protein sequence ID" value="AXF55241.1"/>
    <property type="molecule type" value="Genomic_DNA"/>
</dbReference>
<gene>
    <name evidence="11" type="primary">nhaC</name>
    <name evidence="11" type="ORF">DT065_03875</name>
</gene>
<dbReference type="Pfam" id="PF03553">
    <property type="entry name" value="Na_H_antiporter"/>
    <property type="match status" value="1"/>
</dbReference>
<feature type="transmembrane region" description="Helical" evidence="9">
    <location>
        <begin position="264"/>
        <end position="282"/>
    </location>
</feature>
<sequence>MANNQGRSVRQPTLLEVIIVLGLFLAIAFSFVSVVDLPIQLALFIALFLIVILGIRLGYTYNDLQEAIKSGISNGLEAVLILVAVGALIGSWIAGGIVPTIISFGLEIIHPSIFLLATLIICSLTSLATGTSWGTAGTAGIAMVAIGEGLGIPLPMVVGAVMSGAYFGDKLSPLSDSTVLTASMAKVNIIDHIKSMLYVSVPAFLISGAAFTIVGFTATGHVDMAGVESTINSLNSTFNIGWIMLIPAVVVIVLLAMRKPPVPTIAFGALLGVVWAGLFQGMDWIAALNTTYDGFVIETGEAFMDELLNQGGITSMLGSIVVILLGLGFGGLLNHIGALQVIVDSFKRFITNTGRLSISTVATGIMANIFGCAMYVSLILTPKIMEKNYDEMKVDRRVLSRNTEVGGTLTSGMVPWSDNGIFMVALFGVPTLQYLPYMWLSFAAIILVIIYGYTNKFIWYVDDEEEGQGHELDIASDQKA</sequence>
<reference evidence="11 12" key="1">
    <citation type="journal article" date="2018" name="J. Microbiol.">
        <title>Salicibibacter kimchii gen. nov., sp. nov., a moderately halophilic and alkalitolerant bacterium in the family Bacillaceae, isolated from kimchi.</title>
        <authorList>
            <person name="Jang J.Y."/>
            <person name="Oh Y.J."/>
            <person name="Lim S.K."/>
            <person name="Park H.K."/>
            <person name="Lee C."/>
            <person name="Kim J.Y."/>
            <person name="Lee M.A."/>
            <person name="Choi H.J."/>
        </authorList>
    </citation>
    <scope>NUCLEOTIDE SEQUENCE [LARGE SCALE GENOMIC DNA]</scope>
    <source>
        <strain evidence="11 12">NKC1-1</strain>
    </source>
</reference>
<feature type="domain" description="Na+/H+ antiporter NhaC-like C-terminal" evidence="10">
    <location>
        <begin position="164"/>
        <end position="455"/>
    </location>
</feature>
<feature type="transmembrane region" description="Helical" evidence="9">
    <location>
        <begin position="434"/>
        <end position="453"/>
    </location>
</feature>
<proteinExistence type="inferred from homology"/>
<dbReference type="GO" id="GO:0015297">
    <property type="term" value="F:antiporter activity"/>
    <property type="evidence" value="ECO:0007669"/>
    <property type="project" value="UniProtKB-KW"/>
</dbReference>
<dbReference type="RefSeq" id="WP_114371050.1">
    <property type="nucleotide sequence ID" value="NZ_CP031092.1"/>
</dbReference>
<evidence type="ECO:0000256" key="5">
    <source>
        <dbReference type="ARBA" id="ARBA00022692"/>
    </source>
</evidence>
<evidence type="ECO:0000256" key="1">
    <source>
        <dbReference type="ARBA" id="ARBA00004651"/>
    </source>
</evidence>